<protein>
    <submittedName>
        <fullName evidence="1">Uncharacterized protein</fullName>
    </submittedName>
</protein>
<name>A0A1R2CJC6_9CILI</name>
<reference evidence="1 2" key="1">
    <citation type="submission" date="2016-11" db="EMBL/GenBank/DDBJ databases">
        <title>The macronuclear genome of Stentor coeruleus: a giant cell with tiny introns.</title>
        <authorList>
            <person name="Slabodnick M."/>
            <person name="Ruby J.G."/>
            <person name="Reiff S.B."/>
            <person name="Swart E.C."/>
            <person name="Gosai S."/>
            <person name="Prabakaran S."/>
            <person name="Witkowska E."/>
            <person name="Larue G.E."/>
            <person name="Fisher S."/>
            <person name="Freeman R.M."/>
            <person name="Gunawardena J."/>
            <person name="Chu W."/>
            <person name="Stover N.A."/>
            <person name="Gregory B.D."/>
            <person name="Nowacki M."/>
            <person name="Derisi J."/>
            <person name="Roy S.W."/>
            <person name="Marshall W.F."/>
            <person name="Sood P."/>
        </authorList>
    </citation>
    <scope>NUCLEOTIDE SEQUENCE [LARGE SCALE GENOMIC DNA]</scope>
    <source>
        <strain evidence="1">WM001</strain>
    </source>
</reference>
<evidence type="ECO:0000313" key="2">
    <source>
        <dbReference type="Proteomes" id="UP000187209"/>
    </source>
</evidence>
<keyword evidence="2" id="KW-1185">Reference proteome</keyword>
<dbReference type="AlphaFoldDB" id="A0A1R2CJC6"/>
<proteinExistence type="predicted"/>
<dbReference type="EMBL" id="MPUH01000133">
    <property type="protein sequence ID" value="OMJ89144.1"/>
    <property type="molecule type" value="Genomic_DNA"/>
</dbReference>
<evidence type="ECO:0000313" key="1">
    <source>
        <dbReference type="EMBL" id="OMJ89144.1"/>
    </source>
</evidence>
<organism evidence="1 2">
    <name type="scientific">Stentor coeruleus</name>
    <dbReference type="NCBI Taxonomy" id="5963"/>
    <lineage>
        <taxon>Eukaryota</taxon>
        <taxon>Sar</taxon>
        <taxon>Alveolata</taxon>
        <taxon>Ciliophora</taxon>
        <taxon>Postciliodesmatophora</taxon>
        <taxon>Heterotrichea</taxon>
        <taxon>Heterotrichida</taxon>
        <taxon>Stentoridae</taxon>
        <taxon>Stentor</taxon>
    </lineage>
</organism>
<accession>A0A1R2CJC6</accession>
<dbReference type="Proteomes" id="UP000187209">
    <property type="component" value="Unassembled WGS sequence"/>
</dbReference>
<sequence>MKLLTSEEKHIERYASYIKITPIKFIKGFLPYRLSLKHLLKFLEINGFETIVMKKSLIITAPRNSLASALHRILDEIEMKQEQIKKSIQKATENLKLALASNKILKSMLEISVENEKRLTNLLP</sequence>
<gene>
    <name evidence="1" type="ORF">SteCoe_8772</name>
</gene>
<comment type="caution">
    <text evidence="1">The sequence shown here is derived from an EMBL/GenBank/DDBJ whole genome shotgun (WGS) entry which is preliminary data.</text>
</comment>